<dbReference type="EMBL" id="RDQH01000116">
    <property type="protein sequence ID" value="RXI09920.1"/>
    <property type="molecule type" value="Genomic_DNA"/>
</dbReference>
<dbReference type="Proteomes" id="UP000290289">
    <property type="component" value="Unassembled WGS sequence"/>
</dbReference>
<evidence type="ECO:0000313" key="3">
    <source>
        <dbReference type="Proteomes" id="UP000290289"/>
    </source>
</evidence>
<comment type="caution">
    <text evidence="2">The sequence shown here is derived from an EMBL/GenBank/DDBJ whole genome shotgun (WGS) entry which is preliminary data.</text>
</comment>
<accession>A0A498KP81</accession>
<keyword evidence="3" id="KW-1185">Reference proteome</keyword>
<evidence type="ECO:0000256" key="1">
    <source>
        <dbReference type="SAM" id="MobiDB-lite"/>
    </source>
</evidence>
<gene>
    <name evidence="2" type="ORF">DVH24_007898</name>
</gene>
<reference evidence="2 3" key="1">
    <citation type="submission" date="2018-10" db="EMBL/GenBank/DDBJ databases">
        <title>A high-quality apple genome assembly.</title>
        <authorList>
            <person name="Hu J."/>
        </authorList>
    </citation>
    <scope>NUCLEOTIDE SEQUENCE [LARGE SCALE GENOMIC DNA]</scope>
    <source>
        <strain evidence="3">cv. HFTH1</strain>
        <tissue evidence="2">Young leaf</tissue>
    </source>
</reference>
<proteinExistence type="predicted"/>
<name>A0A498KP81_MALDO</name>
<protein>
    <submittedName>
        <fullName evidence="2">Uncharacterized protein</fullName>
    </submittedName>
</protein>
<dbReference type="AlphaFoldDB" id="A0A498KP81"/>
<organism evidence="2 3">
    <name type="scientific">Malus domestica</name>
    <name type="common">Apple</name>
    <name type="synonym">Pyrus malus</name>
    <dbReference type="NCBI Taxonomy" id="3750"/>
    <lineage>
        <taxon>Eukaryota</taxon>
        <taxon>Viridiplantae</taxon>
        <taxon>Streptophyta</taxon>
        <taxon>Embryophyta</taxon>
        <taxon>Tracheophyta</taxon>
        <taxon>Spermatophyta</taxon>
        <taxon>Magnoliopsida</taxon>
        <taxon>eudicotyledons</taxon>
        <taxon>Gunneridae</taxon>
        <taxon>Pentapetalae</taxon>
        <taxon>rosids</taxon>
        <taxon>fabids</taxon>
        <taxon>Rosales</taxon>
        <taxon>Rosaceae</taxon>
        <taxon>Amygdaloideae</taxon>
        <taxon>Maleae</taxon>
        <taxon>Malus</taxon>
    </lineage>
</organism>
<feature type="region of interest" description="Disordered" evidence="1">
    <location>
        <begin position="68"/>
        <end position="92"/>
    </location>
</feature>
<evidence type="ECO:0000313" key="2">
    <source>
        <dbReference type="EMBL" id="RXI09920.1"/>
    </source>
</evidence>
<sequence length="92" mass="10219">MTYQDSQNDRPGMPMTMPSLAKECRPWHTRKMSTCGMPMTCQASQNSTHDIVPSARPNDMVQDLGKCRHGIADGHGPSLRKNVDHGMSMTCQ</sequence>